<organism evidence="3 4">
    <name type="scientific">Sphingobacterium bovistauri</name>
    <dbReference type="NCBI Taxonomy" id="2781959"/>
    <lineage>
        <taxon>Bacteria</taxon>
        <taxon>Pseudomonadati</taxon>
        <taxon>Bacteroidota</taxon>
        <taxon>Sphingobacteriia</taxon>
        <taxon>Sphingobacteriales</taxon>
        <taxon>Sphingobacteriaceae</taxon>
        <taxon>Sphingobacterium</taxon>
    </lineage>
</organism>
<keyword evidence="2" id="KW-1133">Transmembrane helix</keyword>
<dbReference type="Proteomes" id="UP001165302">
    <property type="component" value="Unassembled WGS sequence"/>
</dbReference>
<name>A0ABS7Z1K9_9SPHI</name>
<comment type="caution">
    <text evidence="3">The sequence shown here is derived from an EMBL/GenBank/DDBJ whole genome shotgun (WGS) entry which is preliminary data.</text>
</comment>
<evidence type="ECO:0000313" key="3">
    <source>
        <dbReference type="EMBL" id="MCA5004058.1"/>
    </source>
</evidence>
<dbReference type="EMBL" id="JADEYP010000003">
    <property type="protein sequence ID" value="MCA5004058.1"/>
    <property type="molecule type" value="Genomic_DNA"/>
</dbReference>
<keyword evidence="2" id="KW-0812">Transmembrane</keyword>
<proteinExistence type="predicted"/>
<gene>
    <name evidence="3" type="ORF">IPZ78_02690</name>
</gene>
<evidence type="ECO:0008006" key="5">
    <source>
        <dbReference type="Google" id="ProtNLM"/>
    </source>
</evidence>
<sequence>MKNLKNYFMAFAAIIIAISSVTLMSFKENLEVSRFISPITLYFHGDTSDPNSVTNPANWREQPNGEECDTGTIACSMTVEDTDLTGTFPTRTLNGSQIELTAENNGSNQYAPEKLSGPGSEPTIHNKN</sequence>
<dbReference type="RefSeq" id="WP_225551392.1">
    <property type="nucleotide sequence ID" value="NZ_JADEYP010000003.1"/>
</dbReference>
<reference evidence="3" key="1">
    <citation type="submission" date="2020-10" db="EMBL/GenBank/DDBJ databases">
        <authorList>
            <person name="Lu T."/>
            <person name="Wang Q."/>
            <person name="Han X."/>
        </authorList>
    </citation>
    <scope>NUCLEOTIDE SEQUENCE</scope>
    <source>
        <strain evidence="3">WQ 366</strain>
    </source>
</reference>
<feature type="transmembrane region" description="Helical" evidence="2">
    <location>
        <begin position="6"/>
        <end position="26"/>
    </location>
</feature>
<feature type="region of interest" description="Disordered" evidence="1">
    <location>
        <begin position="101"/>
        <end position="128"/>
    </location>
</feature>
<protein>
    <recommendedName>
        <fullName evidence="5">Secreted protein</fullName>
    </recommendedName>
</protein>
<keyword evidence="2" id="KW-0472">Membrane</keyword>
<evidence type="ECO:0000256" key="1">
    <source>
        <dbReference type="SAM" id="MobiDB-lite"/>
    </source>
</evidence>
<evidence type="ECO:0000313" key="4">
    <source>
        <dbReference type="Proteomes" id="UP001165302"/>
    </source>
</evidence>
<keyword evidence="4" id="KW-1185">Reference proteome</keyword>
<feature type="compositionally biased region" description="Polar residues" evidence="1">
    <location>
        <begin position="101"/>
        <end position="110"/>
    </location>
</feature>
<accession>A0ABS7Z1K9</accession>
<evidence type="ECO:0000256" key="2">
    <source>
        <dbReference type="SAM" id="Phobius"/>
    </source>
</evidence>